<proteinExistence type="predicted"/>
<organism evidence="2 3">
    <name type="scientific">Dyadobacter arcticus</name>
    <dbReference type="NCBI Taxonomy" id="1078754"/>
    <lineage>
        <taxon>Bacteria</taxon>
        <taxon>Pseudomonadati</taxon>
        <taxon>Bacteroidota</taxon>
        <taxon>Cytophagia</taxon>
        <taxon>Cytophagales</taxon>
        <taxon>Spirosomataceae</taxon>
        <taxon>Dyadobacter</taxon>
    </lineage>
</organism>
<keyword evidence="3" id="KW-1185">Reference proteome</keyword>
<feature type="transmembrane region" description="Helical" evidence="1">
    <location>
        <begin position="38"/>
        <end position="56"/>
    </location>
</feature>
<feature type="transmembrane region" description="Helical" evidence="1">
    <location>
        <begin position="97"/>
        <end position="117"/>
    </location>
</feature>
<name>A0ABX0UI45_9BACT</name>
<dbReference type="Proteomes" id="UP001179181">
    <property type="component" value="Unassembled WGS sequence"/>
</dbReference>
<keyword evidence="1" id="KW-1133">Transmembrane helix</keyword>
<reference evidence="2 3" key="1">
    <citation type="submission" date="2020-03" db="EMBL/GenBank/DDBJ databases">
        <title>Genomic Encyclopedia of Type Strains, Phase IV (KMG-IV): sequencing the most valuable type-strain genomes for metagenomic binning, comparative biology and taxonomic classification.</title>
        <authorList>
            <person name="Goeker M."/>
        </authorList>
    </citation>
    <scope>NUCLEOTIDE SEQUENCE [LARGE SCALE GENOMIC DNA]</scope>
    <source>
        <strain evidence="2 3">DSM 102865</strain>
    </source>
</reference>
<protein>
    <submittedName>
        <fullName evidence="2">Uncharacterized protein</fullName>
    </submittedName>
</protein>
<feature type="transmembrane region" description="Helical" evidence="1">
    <location>
        <begin position="62"/>
        <end position="85"/>
    </location>
</feature>
<comment type="caution">
    <text evidence="2">The sequence shown here is derived from an EMBL/GenBank/DDBJ whole genome shotgun (WGS) entry which is preliminary data.</text>
</comment>
<keyword evidence="1" id="KW-0472">Membrane</keyword>
<accession>A0ABX0UI45</accession>
<evidence type="ECO:0000256" key="1">
    <source>
        <dbReference type="SAM" id="Phobius"/>
    </source>
</evidence>
<evidence type="ECO:0000313" key="2">
    <source>
        <dbReference type="EMBL" id="NIJ52681.1"/>
    </source>
</evidence>
<sequence>MLENTSTQIAGLLGPILMVISTSEYFNFKIWRTVDPTVVVLNGLVIFIGGLAIIRYHNFWIANWTLIITISGWLIFTLGTYRMLFPSQKQLQQNKTTNLILFVIFFVGCFLTSRVYLGL</sequence>
<keyword evidence="1" id="KW-0812">Transmembrane</keyword>
<gene>
    <name evidence="2" type="ORF">FHS68_001851</name>
</gene>
<dbReference type="EMBL" id="JAASQJ010000002">
    <property type="protein sequence ID" value="NIJ52681.1"/>
    <property type="molecule type" value="Genomic_DNA"/>
</dbReference>
<evidence type="ECO:0000313" key="3">
    <source>
        <dbReference type="Proteomes" id="UP001179181"/>
    </source>
</evidence>
<feature type="transmembrane region" description="Helical" evidence="1">
    <location>
        <begin position="6"/>
        <end position="26"/>
    </location>
</feature>